<feature type="compositionally biased region" description="Low complexity" evidence="1">
    <location>
        <begin position="73"/>
        <end position="88"/>
    </location>
</feature>
<reference evidence="2" key="2">
    <citation type="submission" date="2023-03" db="EMBL/GenBank/DDBJ databases">
        <authorList>
            <person name="Inwood S.N."/>
            <person name="Skelly J.G."/>
            <person name="Guhlin J."/>
            <person name="Harrop T.W.R."/>
            <person name="Goldson S.G."/>
            <person name="Dearden P.K."/>
        </authorList>
    </citation>
    <scope>NUCLEOTIDE SEQUENCE</scope>
    <source>
        <strain evidence="2">Lincoln</strain>
        <tissue evidence="2">Whole body</tissue>
    </source>
</reference>
<name>A0AA39KQ25_MICHY</name>
<dbReference type="EMBL" id="JAQQBR010000809">
    <property type="protein sequence ID" value="KAK0169569.1"/>
    <property type="molecule type" value="Genomic_DNA"/>
</dbReference>
<accession>A0AA39KQ25</accession>
<feature type="region of interest" description="Disordered" evidence="1">
    <location>
        <begin position="44"/>
        <end position="88"/>
    </location>
</feature>
<evidence type="ECO:0000256" key="1">
    <source>
        <dbReference type="SAM" id="MobiDB-lite"/>
    </source>
</evidence>
<reference evidence="2" key="1">
    <citation type="journal article" date="2023" name="bioRxiv">
        <title>Scaffold-level genome assemblies of two parasitoid biocontrol wasps reveal the parthenogenesis mechanism and an associated novel virus.</title>
        <authorList>
            <person name="Inwood S."/>
            <person name="Skelly J."/>
            <person name="Guhlin J."/>
            <person name="Harrop T."/>
            <person name="Goldson S."/>
            <person name="Dearden P."/>
        </authorList>
    </citation>
    <scope>NUCLEOTIDE SEQUENCE</scope>
    <source>
        <strain evidence="2">Lincoln</strain>
        <tissue evidence="2">Whole body</tissue>
    </source>
</reference>
<gene>
    <name evidence="2" type="ORF">PV327_011490</name>
</gene>
<comment type="caution">
    <text evidence="2">The sequence shown here is derived from an EMBL/GenBank/DDBJ whole genome shotgun (WGS) entry which is preliminary data.</text>
</comment>
<evidence type="ECO:0000313" key="3">
    <source>
        <dbReference type="Proteomes" id="UP001168972"/>
    </source>
</evidence>
<feature type="region of interest" description="Disordered" evidence="1">
    <location>
        <begin position="1"/>
        <end position="27"/>
    </location>
</feature>
<sequence>MSIRDDRKVVRSNSMSPLDDIPSPASVQSSELMVIDMLKEQDIRTTNSVKRKKNNDSETINHRKLPSRTALISNNNNNNSNNDNVNNNDVEFVLQTNTNGNLNNDVDN</sequence>
<feature type="non-terminal residue" evidence="2">
    <location>
        <position position="108"/>
    </location>
</feature>
<proteinExistence type="predicted"/>
<protein>
    <submittedName>
        <fullName evidence="2">Uncharacterized protein</fullName>
    </submittedName>
</protein>
<evidence type="ECO:0000313" key="2">
    <source>
        <dbReference type="EMBL" id="KAK0169569.1"/>
    </source>
</evidence>
<keyword evidence="3" id="KW-1185">Reference proteome</keyword>
<dbReference type="AlphaFoldDB" id="A0AA39KQ25"/>
<dbReference type="Proteomes" id="UP001168972">
    <property type="component" value="Unassembled WGS sequence"/>
</dbReference>
<organism evidence="2 3">
    <name type="scientific">Microctonus hyperodae</name>
    <name type="common">Parasitoid wasp</name>
    <dbReference type="NCBI Taxonomy" id="165561"/>
    <lineage>
        <taxon>Eukaryota</taxon>
        <taxon>Metazoa</taxon>
        <taxon>Ecdysozoa</taxon>
        <taxon>Arthropoda</taxon>
        <taxon>Hexapoda</taxon>
        <taxon>Insecta</taxon>
        <taxon>Pterygota</taxon>
        <taxon>Neoptera</taxon>
        <taxon>Endopterygota</taxon>
        <taxon>Hymenoptera</taxon>
        <taxon>Apocrita</taxon>
        <taxon>Ichneumonoidea</taxon>
        <taxon>Braconidae</taxon>
        <taxon>Euphorinae</taxon>
        <taxon>Microctonus</taxon>
    </lineage>
</organism>